<keyword evidence="2" id="KW-1185">Reference proteome</keyword>
<sequence>MAGVNSCFFHRSSVGLVSRRSQVSSKSRLLVAVPSAERDLLLGDGVAGDTASACLVSRRRRTDGPLRLKERRAVSGPHRMSFLAPDEAWTDAKKAK</sequence>
<evidence type="ECO:0000313" key="2">
    <source>
        <dbReference type="Proteomes" id="UP000030671"/>
    </source>
</evidence>
<organism evidence="1 2">
    <name type="scientific">Heterobasidion irregulare (strain TC 32-1)</name>
    <dbReference type="NCBI Taxonomy" id="747525"/>
    <lineage>
        <taxon>Eukaryota</taxon>
        <taxon>Fungi</taxon>
        <taxon>Dikarya</taxon>
        <taxon>Basidiomycota</taxon>
        <taxon>Agaricomycotina</taxon>
        <taxon>Agaricomycetes</taxon>
        <taxon>Russulales</taxon>
        <taxon>Bondarzewiaceae</taxon>
        <taxon>Heterobasidion</taxon>
        <taxon>Heterobasidion annosum species complex</taxon>
    </lineage>
</organism>
<dbReference type="InParanoid" id="W4K1F4"/>
<evidence type="ECO:0000313" key="1">
    <source>
        <dbReference type="EMBL" id="ETW79658.1"/>
    </source>
</evidence>
<accession>W4K1F4</accession>
<proteinExistence type="predicted"/>
<dbReference type="RefSeq" id="XP_009548223.1">
    <property type="nucleotide sequence ID" value="XM_009549928.1"/>
</dbReference>
<dbReference type="HOGENOM" id="CLU_2359997_0_0_1"/>
<dbReference type="GeneID" id="20673561"/>
<dbReference type="EMBL" id="KI925460">
    <property type="protein sequence ID" value="ETW79658.1"/>
    <property type="molecule type" value="Genomic_DNA"/>
</dbReference>
<protein>
    <submittedName>
        <fullName evidence="1">Uncharacterized protein</fullName>
    </submittedName>
</protein>
<gene>
    <name evidence="1" type="ORF">HETIRDRAFT_419328</name>
</gene>
<dbReference type="AlphaFoldDB" id="W4K1F4"/>
<reference evidence="1 2" key="1">
    <citation type="journal article" date="2012" name="New Phytol.">
        <title>Insight into trade-off between wood decay and parasitism from the genome of a fungal forest pathogen.</title>
        <authorList>
            <person name="Olson A."/>
            <person name="Aerts A."/>
            <person name="Asiegbu F."/>
            <person name="Belbahri L."/>
            <person name="Bouzid O."/>
            <person name="Broberg A."/>
            <person name="Canback B."/>
            <person name="Coutinho P.M."/>
            <person name="Cullen D."/>
            <person name="Dalman K."/>
            <person name="Deflorio G."/>
            <person name="van Diepen L.T."/>
            <person name="Dunand C."/>
            <person name="Duplessis S."/>
            <person name="Durling M."/>
            <person name="Gonthier P."/>
            <person name="Grimwood J."/>
            <person name="Fossdal C.G."/>
            <person name="Hansson D."/>
            <person name="Henrissat B."/>
            <person name="Hietala A."/>
            <person name="Himmelstrand K."/>
            <person name="Hoffmeister D."/>
            <person name="Hogberg N."/>
            <person name="James T.Y."/>
            <person name="Karlsson M."/>
            <person name="Kohler A."/>
            <person name="Kues U."/>
            <person name="Lee Y.H."/>
            <person name="Lin Y.C."/>
            <person name="Lind M."/>
            <person name="Lindquist E."/>
            <person name="Lombard V."/>
            <person name="Lucas S."/>
            <person name="Lunden K."/>
            <person name="Morin E."/>
            <person name="Murat C."/>
            <person name="Park J."/>
            <person name="Raffaello T."/>
            <person name="Rouze P."/>
            <person name="Salamov A."/>
            <person name="Schmutz J."/>
            <person name="Solheim H."/>
            <person name="Stahlberg J."/>
            <person name="Velez H."/>
            <person name="de Vries R.P."/>
            <person name="Wiebenga A."/>
            <person name="Woodward S."/>
            <person name="Yakovlev I."/>
            <person name="Garbelotto M."/>
            <person name="Martin F."/>
            <person name="Grigoriev I.V."/>
            <person name="Stenlid J."/>
        </authorList>
    </citation>
    <scope>NUCLEOTIDE SEQUENCE [LARGE SCALE GENOMIC DNA]</scope>
    <source>
        <strain evidence="1 2">TC 32-1</strain>
    </source>
</reference>
<dbReference type="Proteomes" id="UP000030671">
    <property type="component" value="Unassembled WGS sequence"/>
</dbReference>
<dbReference type="KEGG" id="hir:HETIRDRAFT_419328"/>
<name>W4K1F4_HETIT</name>